<dbReference type="InterPro" id="IPR051348">
    <property type="entry name" value="U-box_ubiquitin_ligases"/>
</dbReference>
<keyword evidence="5" id="KW-0547">Nucleotide-binding</keyword>
<evidence type="ECO:0000256" key="1">
    <source>
        <dbReference type="ARBA" id="ARBA00000900"/>
    </source>
</evidence>
<feature type="domain" description="Protein kinase" evidence="10">
    <location>
        <begin position="421"/>
        <end position="684"/>
    </location>
</feature>
<gene>
    <name evidence="11" type="ORF">ACMD2_00934</name>
</gene>
<dbReference type="SUPFAM" id="SSF52402">
    <property type="entry name" value="Adenine nucleotide alpha hydrolases-like"/>
    <property type="match status" value="1"/>
</dbReference>
<evidence type="ECO:0000313" key="12">
    <source>
        <dbReference type="Proteomes" id="UP000092600"/>
    </source>
</evidence>
<keyword evidence="4" id="KW-0808">Transferase</keyword>
<dbReference type="Pfam" id="PF00582">
    <property type="entry name" value="Usp"/>
    <property type="match status" value="1"/>
</dbReference>
<evidence type="ECO:0000256" key="5">
    <source>
        <dbReference type="ARBA" id="ARBA00022741"/>
    </source>
</evidence>
<dbReference type="Gene3D" id="1.10.510.10">
    <property type="entry name" value="Transferase(Phosphotransferase) domain 1"/>
    <property type="match status" value="1"/>
</dbReference>
<dbReference type="FunFam" id="3.30.200.20:FF:000162">
    <property type="entry name" value="Adenine nucleotide alpha hydrolase-like domain kinase"/>
    <property type="match status" value="1"/>
</dbReference>
<comment type="pathway">
    <text evidence="2">Protein modification; protein ubiquitination.</text>
</comment>
<protein>
    <recommendedName>
        <fullName evidence="3">RING-type E3 ubiquitin transferase</fullName>
        <ecNumber evidence="3">2.3.2.27</ecNumber>
    </recommendedName>
</protein>
<dbReference type="InterPro" id="IPR011009">
    <property type="entry name" value="Kinase-like_dom_sf"/>
</dbReference>
<evidence type="ECO:0000256" key="8">
    <source>
        <dbReference type="ARBA" id="ARBA00023054"/>
    </source>
</evidence>
<dbReference type="STRING" id="4615.A0A199UX97"/>
<dbReference type="InterPro" id="IPR014729">
    <property type="entry name" value="Rossmann-like_a/b/a_fold"/>
</dbReference>
<comment type="caution">
    <text evidence="11">The sequence shown here is derived from an EMBL/GenBank/DDBJ whole genome shotgun (WGS) entry which is preliminary data.</text>
</comment>
<organism evidence="11 12">
    <name type="scientific">Ananas comosus</name>
    <name type="common">Pineapple</name>
    <name type="synonym">Ananas ananas</name>
    <dbReference type="NCBI Taxonomy" id="4615"/>
    <lineage>
        <taxon>Eukaryota</taxon>
        <taxon>Viridiplantae</taxon>
        <taxon>Streptophyta</taxon>
        <taxon>Embryophyta</taxon>
        <taxon>Tracheophyta</taxon>
        <taxon>Spermatophyta</taxon>
        <taxon>Magnoliopsida</taxon>
        <taxon>Liliopsida</taxon>
        <taxon>Poales</taxon>
        <taxon>Bromeliaceae</taxon>
        <taxon>Bromelioideae</taxon>
        <taxon>Ananas</taxon>
    </lineage>
</organism>
<evidence type="ECO:0000256" key="4">
    <source>
        <dbReference type="ARBA" id="ARBA00022679"/>
    </source>
</evidence>
<dbReference type="CDD" id="cd14066">
    <property type="entry name" value="STKc_IRAK"/>
    <property type="match status" value="1"/>
</dbReference>
<dbReference type="PANTHER" id="PTHR45647">
    <property type="entry name" value="OS02G0152300 PROTEIN"/>
    <property type="match status" value="1"/>
</dbReference>
<evidence type="ECO:0000313" key="11">
    <source>
        <dbReference type="EMBL" id="OAY69399.1"/>
    </source>
</evidence>
<comment type="catalytic activity">
    <reaction evidence="1">
        <text>S-ubiquitinyl-[E2 ubiquitin-conjugating enzyme]-L-cysteine + [acceptor protein]-L-lysine = [E2 ubiquitin-conjugating enzyme]-L-cysteine + N(6)-ubiquitinyl-[acceptor protein]-L-lysine.</text>
        <dbReference type="EC" id="2.3.2.27"/>
    </reaction>
</comment>
<dbReference type="GO" id="GO:0061630">
    <property type="term" value="F:ubiquitin protein ligase activity"/>
    <property type="evidence" value="ECO:0007669"/>
    <property type="project" value="UniProtKB-EC"/>
</dbReference>
<proteinExistence type="predicted"/>
<reference evidence="11 12" key="1">
    <citation type="journal article" date="2016" name="DNA Res.">
        <title>The draft genome of MD-2 pineapple using hybrid error correction of long reads.</title>
        <authorList>
            <person name="Redwan R.M."/>
            <person name="Saidin A."/>
            <person name="Kumar S.V."/>
        </authorList>
    </citation>
    <scope>NUCLEOTIDE SEQUENCE [LARGE SCALE GENOMIC DNA]</scope>
    <source>
        <strain evidence="12">cv. MD2</strain>
        <tissue evidence="11">Leaf</tissue>
    </source>
</reference>
<dbReference type="Gene3D" id="3.40.50.620">
    <property type="entry name" value="HUPs"/>
    <property type="match status" value="1"/>
</dbReference>
<evidence type="ECO:0000256" key="6">
    <source>
        <dbReference type="ARBA" id="ARBA00022786"/>
    </source>
</evidence>
<dbReference type="AlphaFoldDB" id="A0A199UX97"/>
<dbReference type="SMART" id="SM00220">
    <property type="entry name" value="S_TKc"/>
    <property type="match status" value="1"/>
</dbReference>
<dbReference type="PANTHER" id="PTHR45647:SF132">
    <property type="entry name" value="KINASE WITH ADENINE NUCLEOTIDE ALPHA HYDROLASES-LIKE DOMAIN-CONTAINING PROTEIN"/>
    <property type="match status" value="1"/>
</dbReference>
<dbReference type="InterPro" id="IPR001245">
    <property type="entry name" value="Ser-Thr/Tyr_kinase_cat_dom"/>
</dbReference>
<dbReference type="EC" id="2.3.2.27" evidence="3"/>
<accession>A0A199UX97</accession>
<dbReference type="SUPFAM" id="SSF56112">
    <property type="entry name" value="Protein kinase-like (PK-like)"/>
    <property type="match status" value="1"/>
</dbReference>
<dbReference type="PROSITE" id="PS00108">
    <property type="entry name" value="PROTEIN_KINASE_ST"/>
    <property type="match status" value="1"/>
</dbReference>
<dbReference type="EMBL" id="LSRQ01004444">
    <property type="protein sequence ID" value="OAY69399.1"/>
    <property type="molecule type" value="Genomic_DNA"/>
</dbReference>
<evidence type="ECO:0000256" key="3">
    <source>
        <dbReference type="ARBA" id="ARBA00012483"/>
    </source>
</evidence>
<dbReference type="InterPro" id="IPR000719">
    <property type="entry name" value="Prot_kinase_dom"/>
</dbReference>
<evidence type="ECO:0000256" key="9">
    <source>
        <dbReference type="SAM" id="Coils"/>
    </source>
</evidence>
<evidence type="ECO:0000256" key="7">
    <source>
        <dbReference type="ARBA" id="ARBA00022840"/>
    </source>
</evidence>
<keyword evidence="8 9" id="KW-0175">Coiled coil</keyword>
<evidence type="ECO:0000256" key="2">
    <source>
        <dbReference type="ARBA" id="ARBA00004906"/>
    </source>
</evidence>
<dbReference type="GO" id="GO:0004672">
    <property type="term" value="F:protein kinase activity"/>
    <property type="evidence" value="ECO:0007669"/>
    <property type="project" value="InterPro"/>
</dbReference>
<dbReference type="Proteomes" id="UP000092600">
    <property type="component" value="Unassembled WGS sequence"/>
</dbReference>
<dbReference type="InterPro" id="IPR008271">
    <property type="entry name" value="Ser/Thr_kinase_AS"/>
</dbReference>
<keyword evidence="6" id="KW-0833">Ubl conjugation pathway</keyword>
<dbReference type="GO" id="GO:0005524">
    <property type="term" value="F:ATP binding"/>
    <property type="evidence" value="ECO:0007669"/>
    <property type="project" value="UniProtKB-KW"/>
</dbReference>
<sequence length="719" mass="79872">MGKYPEVKDGEGGTCPLVAVAIDKDKGSQNALKWAIDNLVTKGQTLVLVHVNTKCNSGKFMSDPSEHSLCSTFKFSLKKKRGQEDPAGFKQPTDPQMKELFLPFRCFCTRKDIHCKDVVLDDPDVAKAIVEFAAHAAIEKLVVGAPTKGGFVRFKNTDIASSVSKSAPDFCTVYVISKGKVSSLRNAVRAAPTVSPLRVQIQNQPSLKPEPVVTQNRLSIKSYVSSCDRSPFTRGGRGTTRKSYADLPMPDSTDISFVSSGRPSVDRCPFPPRLSSGSEGFDSSFEMVRTPHRSMDSYSTSNEFSPFSQSSTGTSWSSQAIAMELHRWKVEEEQKLEEARLAEEAALALVEREKAKAKAAIEAAEASQRIAELEAQKRIHAEMKVLKETEEKKRAQDALSHTDLRYRKYTIDEIEVATEYFAEARKIGEGGYGPVYKCYLDHTQVAIKVLRPDAAQGRSQFQQEVEILSCIRHPNMVLLLGACPEYGCLVYEYMANGSLDDRLFRRGGTPPLSWPDRFRIAAEIATGLLFLHQTKPEPLVHRDLKPGNILLDRNLVSKISDVGLARLVPPSVADNVTQYRMTSTAGTFCYIDPEYQQTGMLGVKSDIYSLGVMLLQILTSKPPMGLTHHIGHAIEKGKFAEILDPAVPDWPVEEAQRLAEIALRCAELRRKDRPDLATVVLPELNRLRMLAEEHMQYSSLRGSMHGSPMQSHQLPQQVQ</sequence>
<dbReference type="PROSITE" id="PS50011">
    <property type="entry name" value="PROTEIN_KINASE_DOM"/>
    <property type="match status" value="1"/>
</dbReference>
<dbReference type="InterPro" id="IPR006016">
    <property type="entry name" value="UspA"/>
</dbReference>
<dbReference type="CDD" id="cd01989">
    <property type="entry name" value="USP_STK_Ubox_N"/>
    <property type="match status" value="1"/>
</dbReference>
<keyword evidence="7" id="KW-0067">ATP-binding</keyword>
<feature type="coiled-coil region" evidence="9">
    <location>
        <begin position="333"/>
        <end position="383"/>
    </location>
</feature>
<name>A0A199UX97_ANACO</name>
<dbReference type="FunFam" id="1.10.510.10:FF:000498">
    <property type="entry name" value="U-box domain-containing protein 51"/>
    <property type="match status" value="1"/>
</dbReference>
<dbReference type="Pfam" id="PF07714">
    <property type="entry name" value="PK_Tyr_Ser-Thr"/>
    <property type="match status" value="1"/>
</dbReference>
<evidence type="ECO:0000259" key="10">
    <source>
        <dbReference type="PROSITE" id="PS50011"/>
    </source>
</evidence>
<dbReference type="Gene3D" id="3.30.200.20">
    <property type="entry name" value="Phosphorylase Kinase, domain 1"/>
    <property type="match status" value="1"/>
</dbReference>